<dbReference type="SUPFAM" id="SSF52972">
    <property type="entry name" value="ITPase-like"/>
    <property type="match status" value="1"/>
</dbReference>
<feature type="binding site" evidence="7">
    <location>
        <position position="45"/>
    </location>
    <ligand>
        <name>Mg(2+)</name>
        <dbReference type="ChEBI" id="CHEBI:18420"/>
    </ligand>
</feature>
<comment type="catalytic activity">
    <reaction evidence="7">
        <text>ITP + H2O = IMP + diphosphate + H(+)</text>
        <dbReference type="Rhea" id="RHEA:29399"/>
        <dbReference type="ChEBI" id="CHEBI:15377"/>
        <dbReference type="ChEBI" id="CHEBI:15378"/>
        <dbReference type="ChEBI" id="CHEBI:33019"/>
        <dbReference type="ChEBI" id="CHEBI:58053"/>
        <dbReference type="ChEBI" id="CHEBI:61402"/>
        <dbReference type="EC" id="3.6.1.66"/>
    </reaction>
</comment>
<keyword evidence="6 7" id="KW-0546">Nucleotide metabolism</keyword>
<feature type="active site" description="Proton acceptor" evidence="7">
    <location>
        <position position="74"/>
    </location>
</feature>
<dbReference type="RefSeq" id="WP_270164261.1">
    <property type="nucleotide sequence ID" value="NZ_CP089391.1"/>
</dbReference>
<dbReference type="PANTHER" id="PTHR11067:SF9">
    <property type="entry name" value="INOSINE TRIPHOSPHATE PYROPHOSPHATASE"/>
    <property type="match status" value="1"/>
</dbReference>
<evidence type="ECO:0000256" key="6">
    <source>
        <dbReference type="ARBA" id="ARBA00023080"/>
    </source>
</evidence>
<feature type="binding site" evidence="7">
    <location>
        <begin position="13"/>
        <end position="18"/>
    </location>
    <ligand>
        <name>substrate</name>
    </ligand>
</feature>
<sequence>MHRRITGKLVIATHNPGKLAEIKELLAPYGVEAVSAGELGLAEPEETGNDFRSNAAIKAIAAAQATKLPAFADDSGIVVDALDGAPGIYSARWAGPKKDFAAAMAQIERLLQERGATTPDKRKAHFVSALCVAWPDDHLEEVEARVDGTLVWPPRGNAGFGYDPMFLPDGHGRTFGEMESIEKHGLPPLGLGLSHRARAFVKLAEICLEPR</sequence>
<evidence type="ECO:0000313" key="10">
    <source>
        <dbReference type="Proteomes" id="UP001179614"/>
    </source>
</evidence>
<feature type="binding site" evidence="7">
    <location>
        <begin position="195"/>
        <end position="196"/>
    </location>
    <ligand>
        <name>substrate</name>
    </ligand>
</feature>
<evidence type="ECO:0000313" key="9">
    <source>
        <dbReference type="EMBL" id="WBL79002.1"/>
    </source>
</evidence>
<dbReference type="InterPro" id="IPR020922">
    <property type="entry name" value="dITP/XTP_pyrophosphatase"/>
</dbReference>
<keyword evidence="3 7" id="KW-0547">Nucleotide-binding</keyword>
<evidence type="ECO:0000256" key="3">
    <source>
        <dbReference type="ARBA" id="ARBA00022741"/>
    </source>
</evidence>
<feature type="binding site" evidence="7">
    <location>
        <position position="183"/>
    </location>
    <ligand>
        <name>substrate</name>
    </ligand>
</feature>
<dbReference type="EC" id="3.6.1.66" evidence="7"/>
<comment type="catalytic activity">
    <reaction evidence="7">
        <text>XTP + H2O = XMP + diphosphate + H(+)</text>
        <dbReference type="Rhea" id="RHEA:28610"/>
        <dbReference type="ChEBI" id="CHEBI:15377"/>
        <dbReference type="ChEBI" id="CHEBI:15378"/>
        <dbReference type="ChEBI" id="CHEBI:33019"/>
        <dbReference type="ChEBI" id="CHEBI:57464"/>
        <dbReference type="ChEBI" id="CHEBI:61314"/>
        <dbReference type="EC" id="3.6.1.66"/>
    </reaction>
</comment>
<evidence type="ECO:0000256" key="1">
    <source>
        <dbReference type="ARBA" id="ARBA00008023"/>
    </source>
</evidence>
<reference evidence="9" key="1">
    <citation type="submission" date="2021-12" db="EMBL/GenBank/DDBJ databases">
        <title>Bradyrhizobium xenonodulans sp. nov.</title>
        <authorList>
            <person name="Claassens R."/>
            <person name="Venter S.N."/>
            <person name="Beukes C.W."/>
            <person name="Stepkowski T."/>
            <person name="Steenkamp E.T."/>
        </authorList>
    </citation>
    <scope>NUCLEOTIDE SEQUENCE</scope>
    <source>
        <strain evidence="9">14AB</strain>
    </source>
</reference>
<organism evidence="9 10">
    <name type="scientific">Bradyrhizobium xenonodulans</name>
    <dbReference type="NCBI Taxonomy" id="2736875"/>
    <lineage>
        <taxon>Bacteria</taxon>
        <taxon>Pseudomonadati</taxon>
        <taxon>Pseudomonadota</taxon>
        <taxon>Alphaproteobacteria</taxon>
        <taxon>Hyphomicrobiales</taxon>
        <taxon>Nitrobacteraceae</taxon>
        <taxon>Bradyrhizobium</taxon>
    </lineage>
</organism>
<evidence type="ECO:0000256" key="7">
    <source>
        <dbReference type="HAMAP-Rule" id="MF_01405"/>
    </source>
</evidence>
<gene>
    <name evidence="9" type="primary">rdgB</name>
    <name evidence="9" type="ORF">I3J27_00805</name>
</gene>
<comment type="cofactor">
    <cofactor evidence="7">
        <name>Mg(2+)</name>
        <dbReference type="ChEBI" id="CHEBI:18420"/>
    </cofactor>
    <text evidence="7">Binds 1 Mg(2+) ion per subunit.</text>
</comment>
<feature type="binding site" evidence="7">
    <location>
        <position position="75"/>
    </location>
    <ligand>
        <name>substrate</name>
    </ligand>
</feature>
<evidence type="ECO:0000256" key="4">
    <source>
        <dbReference type="ARBA" id="ARBA00022801"/>
    </source>
</evidence>
<dbReference type="NCBIfam" id="TIGR00042">
    <property type="entry name" value="RdgB/HAM1 family non-canonical purine NTP pyrophosphatase"/>
    <property type="match status" value="1"/>
</dbReference>
<keyword evidence="2 7" id="KW-0479">Metal-binding</keyword>
<keyword evidence="5 7" id="KW-0460">Magnesium</keyword>
<comment type="function">
    <text evidence="7">Pyrophosphatase that catalyzes the hydrolysis of nucleoside triphosphates to their monophosphate derivatives, with a high preference for the non-canonical purine nucleotides XTP (xanthosine triphosphate), dITP (deoxyinosine triphosphate) and ITP. Seems to function as a house-cleaning enzyme that removes non-canonical purine nucleotides from the nucleotide pool, thus preventing their incorporation into DNA/RNA and avoiding chromosomal lesions.</text>
</comment>
<dbReference type="Gene3D" id="3.90.950.10">
    <property type="match status" value="1"/>
</dbReference>
<dbReference type="EMBL" id="CP089391">
    <property type="protein sequence ID" value="WBL79002.1"/>
    <property type="molecule type" value="Genomic_DNA"/>
</dbReference>
<evidence type="ECO:0000256" key="2">
    <source>
        <dbReference type="ARBA" id="ARBA00022723"/>
    </source>
</evidence>
<feature type="binding site" evidence="7">
    <location>
        <begin position="160"/>
        <end position="163"/>
    </location>
    <ligand>
        <name>substrate</name>
    </ligand>
</feature>
<dbReference type="PANTHER" id="PTHR11067">
    <property type="entry name" value="INOSINE TRIPHOSPHATE PYROPHOSPHATASE/HAM1 PROTEIN"/>
    <property type="match status" value="1"/>
</dbReference>
<dbReference type="CDD" id="cd00515">
    <property type="entry name" value="HAM1"/>
    <property type="match status" value="1"/>
</dbReference>
<keyword evidence="4 7" id="KW-0378">Hydrolase</keyword>
<keyword evidence="10" id="KW-1185">Reference proteome</keyword>
<dbReference type="Pfam" id="PF01725">
    <property type="entry name" value="Ham1p_like"/>
    <property type="match status" value="1"/>
</dbReference>
<name>A0ABY7MNL3_9BRAD</name>
<comment type="catalytic activity">
    <reaction evidence="7">
        <text>dITP + H2O = dIMP + diphosphate + H(+)</text>
        <dbReference type="Rhea" id="RHEA:28342"/>
        <dbReference type="ChEBI" id="CHEBI:15377"/>
        <dbReference type="ChEBI" id="CHEBI:15378"/>
        <dbReference type="ChEBI" id="CHEBI:33019"/>
        <dbReference type="ChEBI" id="CHEBI:61194"/>
        <dbReference type="ChEBI" id="CHEBI:61382"/>
        <dbReference type="EC" id="3.6.1.66"/>
    </reaction>
</comment>
<dbReference type="Proteomes" id="UP001179614">
    <property type="component" value="Chromosome"/>
</dbReference>
<dbReference type="HAMAP" id="MF_01405">
    <property type="entry name" value="Non_canon_purine_NTPase"/>
    <property type="match status" value="1"/>
</dbReference>
<comment type="similarity">
    <text evidence="1 7 8">Belongs to the HAM1 NTPase family.</text>
</comment>
<proteinExistence type="inferred from homology"/>
<evidence type="ECO:0000256" key="5">
    <source>
        <dbReference type="ARBA" id="ARBA00022842"/>
    </source>
</evidence>
<evidence type="ECO:0000256" key="8">
    <source>
        <dbReference type="RuleBase" id="RU003781"/>
    </source>
</evidence>
<comment type="subunit">
    <text evidence="7">Homodimer.</text>
</comment>
<dbReference type="InterPro" id="IPR002637">
    <property type="entry name" value="RdgB/HAM1"/>
</dbReference>
<accession>A0ABY7MNL3</accession>
<feature type="binding site" evidence="7">
    <location>
        <position position="74"/>
    </location>
    <ligand>
        <name>Mg(2+)</name>
        <dbReference type="ChEBI" id="CHEBI:18420"/>
    </ligand>
</feature>
<dbReference type="InterPro" id="IPR029001">
    <property type="entry name" value="ITPase-like_fam"/>
</dbReference>
<protein>
    <recommendedName>
        <fullName evidence="7">dITP/XTP pyrophosphatase</fullName>
        <ecNumber evidence="7">3.6.1.66</ecNumber>
    </recommendedName>
    <alternativeName>
        <fullName evidence="7">Non-canonical purine NTP pyrophosphatase</fullName>
    </alternativeName>
    <alternativeName>
        <fullName evidence="7">Non-standard purine NTP pyrophosphatase</fullName>
    </alternativeName>
    <alternativeName>
        <fullName evidence="7">Nucleoside-triphosphate diphosphatase</fullName>
    </alternativeName>
    <alternativeName>
        <fullName evidence="7">Nucleoside-triphosphate pyrophosphatase</fullName>
        <shortName evidence="7">NTPase</shortName>
    </alternativeName>
</protein>